<feature type="domain" description="Trimeric autotransporter adhesin YadA-like head" evidence="1">
    <location>
        <begin position="88"/>
        <end position="111"/>
    </location>
</feature>
<dbReference type="Pfam" id="PF05658">
    <property type="entry name" value="YadA_head"/>
    <property type="match status" value="2"/>
</dbReference>
<feature type="domain" description="Trimeric autotransporter adhesin YadA-like head" evidence="1">
    <location>
        <begin position="55"/>
        <end position="72"/>
    </location>
</feature>
<name>A0A0F9IT84_9ZZZZ</name>
<dbReference type="Gene3D" id="2.150.10.10">
    <property type="entry name" value="Serralysin-like metalloprotease, C-terminal"/>
    <property type="match status" value="1"/>
</dbReference>
<protein>
    <recommendedName>
        <fullName evidence="1">Trimeric autotransporter adhesin YadA-like head domain-containing protein</fullName>
    </recommendedName>
</protein>
<dbReference type="AlphaFoldDB" id="A0A0F9IT84"/>
<dbReference type="SUPFAM" id="SSF101967">
    <property type="entry name" value="Adhesin YadA, collagen-binding domain"/>
    <property type="match status" value="1"/>
</dbReference>
<evidence type="ECO:0000313" key="2">
    <source>
        <dbReference type="EMBL" id="KKM23174.1"/>
    </source>
</evidence>
<dbReference type="CDD" id="cd12820">
    <property type="entry name" value="LbR_YadA-like"/>
    <property type="match status" value="1"/>
</dbReference>
<reference evidence="2" key="1">
    <citation type="journal article" date="2015" name="Nature">
        <title>Complex archaea that bridge the gap between prokaryotes and eukaryotes.</title>
        <authorList>
            <person name="Spang A."/>
            <person name="Saw J.H."/>
            <person name="Jorgensen S.L."/>
            <person name="Zaremba-Niedzwiedzka K."/>
            <person name="Martijn J."/>
            <person name="Lind A.E."/>
            <person name="van Eijk R."/>
            <person name="Schleper C."/>
            <person name="Guy L."/>
            <person name="Ettema T.J."/>
        </authorList>
    </citation>
    <scope>NUCLEOTIDE SEQUENCE</scope>
</reference>
<organism evidence="2">
    <name type="scientific">marine sediment metagenome</name>
    <dbReference type="NCBI Taxonomy" id="412755"/>
    <lineage>
        <taxon>unclassified sequences</taxon>
        <taxon>metagenomes</taxon>
        <taxon>ecological metagenomes</taxon>
    </lineage>
</organism>
<dbReference type="InterPro" id="IPR008640">
    <property type="entry name" value="Adhesin_Head_dom"/>
</dbReference>
<dbReference type="InterPro" id="IPR011049">
    <property type="entry name" value="Serralysin-like_metalloprot_C"/>
</dbReference>
<comment type="caution">
    <text evidence="2">The sequence shown here is derived from an EMBL/GenBank/DDBJ whole genome shotgun (WGS) entry which is preliminary data.</text>
</comment>
<dbReference type="EMBL" id="LAZR01013184">
    <property type="protein sequence ID" value="KKM23174.1"/>
    <property type="molecule type" value="Genomic_DNA"/>
</dbReference>
<dbReference type="GO" id="GO:0019867">
    <property type="term" value="C:outer membrane"/>
    <property type="evidence" value="ECO:0007669"/>
    <property type="project" value="InterPro"/>
</dbReference>
<gene>
    <name evidence="2" type="ORF">LCGC14_1617880</name>
</gene>
<accession>A0A0F9IT84</accession>
<sequence length="340" mass="36683">MNTKIKTACLLFVILLIPIGVFSQVNYNSTTLSGSYSSAIGQYTKAQNSYTFSAGKYSEANGAYAMALGYYSRAVSSHTFASGINTYASGSYATAMGDYTRAYASQSMAIGLRTIANSQACFALGKYNIGISGTLFELGNGTSTSNRKNAITVLNNGNVGIGESSPTLGQLQINPTTVDQHHGITIYAGGSTARSYVKSDGGTDYDWYMTRGGVDGKGILITKDGFVGIGTTSVPSDYHLAVDGGIIAEEVFVELSGDWWPDHVFQKDYNLMSLAELENYVTINNHLPDVPSEGDIRQEGINLGKMDALLLQKIEELTLYVILLKKENSEMRNKLDMILK</sequence>
<proteinExistence type="predicted"/>
<evidence type="ECO:0000259" key="1">
    <source>
        <dbReference type="Pfam" id="PF05658"/>
    </source>
</evidence>